<evidence type="ECO:0000313" key="2">
    <source>
        <dbReference type="Proteomes" id="UP001472677"/>
    </source>
</evidence>
<evidence type="ECO:0000313" key="1">
    <source>
        <dbReference type="EMBL" id="KAK8538099.1"/>
    </source>
</evidence>
<keyword evidence="2" id="KW-1185">Reference proteome</keyword>
<reference evidence="1 2" key="1">
    <citation type="journal article" date="2024" name="G3 (Bethesda)">
        <title>Genome assembly of Hibiscus sabdariffa L. provides insights into metabolisms of medicinal natural products.</title>
        <authorList>
            <person name="Kim T."/>
        </authorList>
    </citation>
    <scope>NUCLEOTIDE SEQUENCE [LARGE SCALE GENOMIC DNA]</scope>
    <source>
        <strain evidence="1">TK-2024</strain>
        <tissue evidence="1">Old leaves</tissue>
    </source>
</reference>
<proteinExistence type="predicted"/>
<dbReference type="EMBL" id="JBBPBM010000028">
    <property type="protein sequence ID" value="KAK8538099.1"/>
    <property type="molecule type" value="Genomic_DNA"/>
</dbReference>
<accession>A0ABR2DGQ2</accession>
<organism evidence="1 2">
    <name type="scientific">Hibiscus sabdariffa</name>
    <name type="common">roselle</name>
    <dbReference type="NCBI Taxonomy" id="183260"/>
    <lineage>
        <taxon>Eukaryota</taxon>
        <taxon>Viridiplantae</taxon>
        <taxon>Streptophyta</taxon>
        <taxon>Embryophyta</taxon>
        <taxon>Tracheophyta</taxon>
        <taxon>Spermatophyta</taxon>
        <taxon>Magnoliopsida</taxon>
        <taxon>eudicotyledons</taxon>
        <taxon>Gunneridae</taxon>
        <taxon>Pentapetalae</taxon>
        <taxon>rosids</taxon>
        <taxon>malvids</taxon>
        <taxon>Malvales</taxon>
        <taxon>Malvaceae</taxon>
        <taxon>Malvoideae</taxon>
        <taxon>Hibiscus</taxon>
    </lineage>
</organism>
<dbReference type="Proteomes" id="UP001472677">
    <property type="component" value="Unassembled WGS sequence"/>
</dbReference>
<gene>
    <name evidence="1" type="ORF">V6N12_044237</name>
</gene>
<comment type="caution">
    <text evidence="1">The sequence shown here is derived from an EMBL/GenBank/DDBJ whole genome shotgun (WGS) entry which is preliminary data.</text>
</comment>
<name>A0ABR2DGQ2_9ROSI</name>
<sequence length="150" mass="16549">MVLKTKVHGQTDPCFCCGGTSFLTKSTLLFSYGPALQAPENVHVYSPKHRQQAFCDVEPQFKDTFQASNLNKGVLEDEVDESSRSSFNSSCDVSRSVKTTYIQEKVFVSAKIMSVVEVDGSEDSCSWLSDIGFGYDCMKVSGVKDIPEAY</sequence>
<protein>
    <submittedName>
        <fullName evidence="1">Uncharacterized protein</fullName>
    </submittedName>
</protein>